<keyword evidence="8" id="KW-1185">Reference proteome</keyword>
<keyword evidence="4 6" id="KW-1133">Transmembrane helix</keyword>
<accession>A0ABT7V7P9</accession>
<comment type="caution">
    <text evidence="7">The sequence shown here is derived from an EMBL/GenBank/DDBJ whole genome shotgun (WGS) entry which is preliminary data.</text>
</comment>
<gene>
    <name evidence="7" type="ORF">QUW28_03185</name>
</gene>
<dbReference type="EMBL" id="JAUDDZ010000003">
    <property type="protein sequence ID" value="MDM8274510.1"/>
    <property type="molecule type" value="Genomic_DNA"/>
</dbReference>
<dbReference type="RefSeq" id="WP_289544520.1">
    <property type="nucleotide sequence ID" value="NZ_JAUDDZ010000003.1"/>
</dbReference>
<keyword evidence="2" id="KW-1003">Cell membrane</keyword>
<feature type="transmembrane region" description="Helical" evidence="6">
    <location>
        <begin position="110"/>
        <end position="133"/>
    </location>
</feature>
<organism evidence="7 8">
    <name type="scientific">Enorma phocaeensis</name>
    <dbReference type="NCBI Taxonomy" id="1871019"/>
    <lineage>
        <taxon>Bacteria</taxon>
        <taxon>Bacillati</taxon>
        <taxon>Actinomycetota</taxon>
        <taxon>Coriobacteriia</taxon>
        <taxon>Coriobacteriales</taxon>
        <taxon>Coriobacteriaceae</taxon>
        <taxon>Enorma</taxon>
    </lineage>
</organism>
<protein>
    <submittedName>
        <fullName evidence="7">Energy-coupling factor transporter transmembrane component T</fullName>
    </submittedName>
</protein>
<evidence type="ECO:0000313" key="8">
    <source>
        <dbReference type="Proteomes" id="UP001529421"/>
    </source>
</evidence>
<dbReference type="Proteomes" id="UP001529421">
    <property type="component" value="Unassembled WGS sequence"/>
</dbReference>
<evidence type="ECO:0000256" key="5">
    <source>
        <dbReference type="ARBA" id="ARBA00023136"/>
    </source>
</evidence>
<name>A0ABT7V7P9_9ACTN</name>
<dbReference type="CDD" id="cd16914">
    <property type="entry name" value="EcfT"/>
    <property type="match status" value="1"/>
</dbReference>
<keyword evidence="5 6" id="KW-0472">Membrane</keyword>
<evidence type="ECO:0000256" key="6">
    <source>
        <dbReference type="SAM" id="Phobius"/>
    </source>
</evidence>
<keyword evidence="3 6" id="KW-0812">Transmembrane</keyword>
<dbReference type="PANTHER" id="PTHR34857:SF2">
    <property type="entry name" value="SLL0384 PROTEIN"/>
    <property type="match status" value="1"/>
</dbReference>
<dbReference type="PANTHER" id="PTHR34857">
    <property type="entry name" value="SLL0384 PROTEIN"/>
    <property type="match status" value="1"/>
</dbReference>
<feature type="transmembrane region" description="Helical" evidence="6">
    <location>
        <begin position="12"/>
        <end position="39"/>
    </location>
</feature>
<reference evidence="8" key="1">
    <citation type="submission" date="2023-06" db="EMBL/GenBank/DDBJ databases">
        <title>Identification and characterization of horizontal gene transfer across gut microbiota members of farm animals based on homology search.</title>
        <authorList>
            <person name="Zeman M."/>
            <person name="Kubasova T."/>
            <person name="Jahodarova E."/>
            <person name="Nykrynova M."/>
            <person name="Rychlik I."/>
        </authorList>
    </citation>
    <scope>NUCLEOTIDE SEQUENCE [LARGE SCALE GENOMIC DNA]</scope>
    <source>
        <strain evidence="8">154_Feed</strain>
    </source>
</reference>
<dbReference type="Pfam" id="PF02361">
    <property type="entry name" value="CbiQ"/>
    <property type="match status" value="1"/>
</dbReference>
<sequence length="243" mass="25899">MRSINPGVKLATLIVASLMLSLTYNVAVNVAVCLACLVATVATSGVNRRRLALALLPFFLTALAFFTTGLFFGAGGAGNAEAVGVSTSVFGQRTLLATDWTTAMQLASRVLAYGGLGMLFAFTSNAFELVMSLMQQFRLPPKFAYGILAAYHFFPVVREEFGTVGAALKVRGVKAGPFSTRRLLPMLAHALERSESLAMAMESRGFENDAPRRVAFRVPLRARDVAFALGVPAAIAAGLMLVR</sequence>
<evidence type="ECO:0000256" key="3">
    <source>
        <dbReference type="ARBA" id="ARBA00022692"/>
    </source>
</evidence>
<dbReference type="InterPro" id="IPR051611">
    <property type="entry name" value="ECF_transporter_component"/>
</dbReference>
<feature type="transmembrane region" description="Helical" evidence="6">
    <location>
        <begin position="51"/>
        <end position="72"/>
    </location>
</feature>
<evidence type="ECO:0000256" key="4">
    <source>
        <dbReference type="ARBA" id="ARBA00022989"/>
    </source>
</evidence>
<evidence type="ECO:0000256" key="1">
    <source>
        <dbReference type="ARBA" id="ARBA00004141"/>
    </source>
</evidence>
<evidence type="ECO:0000256" key="2">
    <source>
        <dbReference type="ARBA" id="ARBA00022475"/>
    </source>
</evidence>
<comment type="subcellular location">
    <subcellularLocation>
        <location evidence="1">Membrane</location>
        <topology evidence="1">Multi-pass membrane protein</topology>
    </subcellularLocation>
</comment>
<proteinExistence type="predicted"/>
<dbReference type="InterPro" id="IPR003339">
    <property type="entry name" value="ABC/ECF_trnsptr_transmembrane"/>
</dbReference>
<evidence type="ECO:0000313" key="7">
    <source>
        <dbReference type="EMBL" id="MDM8274510.1"/>
    </source>
</evidence>
<feature type="transmembrane region" description="Helical" evidence="6">
    <location>
        <begin position="225"/>
        <end position="242"/>
    </location>
</feature>